<protein>
    <submittedName>
        <fullName evidence="2">Uncharacterized protein</fullName>
    </submittedName>
</protein>
<dbReference type="PANTHER" id="PTHR16267:SF11">
    <property type="entry name" value="STUMPS, ISOFORM E"/>
    <property type="match status" value="1"/>
</dbReference>
<name>A0ABQ9FPV3_TEGGR</name>
<feature type="region of interest" description="Disordered" evidence="1">
    <location>
        <begin position="401"/>
        <end position="422"/>
    </location>
</feature>
<gene>
    <name evidence="2" type="ORF">KUTeg_003058</name>
</gene>
<evidence type="ECO:0000313" key="2">
    <source>
        <dbReference type="EMBL" id="KAJ8317967.1"/>
    </source>
</evidence>
<evidence type="ECO:0000256" key="1">
    <source>
        <dbReference type="SAM" id="MobiDB-lite"/>
    </source>
</evidence>
<feature type="compositionally biased region" description="Low complexity" evidence="1">
    <location>
        <begin position="506"/>
        <end position="520"/>
    </location>
</feature>
<dbReference type="InterPro" id="IPR052446">
    <property type="entry name" value="B-cell_PI3K-Signaling_Adptrs"/>
</dbReference>
<dbReference type="EMBL" id="JARBDR010000214">
    <property type="protein sequence ID" value="KAJ8317967.1"/>
    <property type="molecule type" value="Genomic_DNA"/>
</dbReference>
<keyword evidence="3" id="KW-1185">Reference proteome</keyword>
<dbReference type="Proteomes" id="UP001217089">
    <property type="component" value="Unassembled WGS sequence"/>
</dbReference>
<dbReference type="PANTHER" id="PTHR16267">
    <property type="entry name" value="BANK1/PIK3AP1 FAMILY MEMBER"/>
    <property type="match status" value="1"/>
</dbReference>
<organism evidence="2 3">
    <name type="scientific">Tegillarca granosa</name>
    <name type="common">Malaysian cockle</name>
    <name type="synonym">Anadara granosa</name>
    <dbReference type="NCBI Taxonomy" id="220873"/>
    <lineage>
        <taxon>Eukaryota</taxon>
        <taxon>Metazoa</taxon>
        <taxon>Spiralia</taxon>
        <taxon>Lophotrochozoa</taxon>
        <taxon>Mollusca</taxon>
        <taxon>Bivalvia</taxon>
        <taxon>Autobranchia</taxon>
        <taxon>Pteriomorphia</taxon>
        <taxon>Arcoida</taxon>
        <taxon>Arcoidea</taxon>
        <taxon>Arcidae</taxon>
        <taxon>Tegillarca</taxon>
    </lineage>
</organism>
<comment type="caution">
    <text evidence="2">The sequence shown here is derived from an EMBL/GenBank/DDBJ whole genome shotgun (WGS) entry which is preliminary data.</text>
</comment>
<proteinExistence type="predicted"/>
<feature type="region of interest" description="Disordered" evidence="1">
    <location>
        <begin position="485"/>
        <end position="520"/>
    </location>
</feature>
<accession>A0ABQ9FPV3</accession>
<sequence length="520" mass="59657">MKKNIVLCQHWSILTIYRMILSHQMLILSWLAQTMCTSPSLKALNKFQTDHSLAVLLGVERSEYLQIVSVQEGQSLRKWQIFNTQANEHSVRSLLMKIIELYETVHNDDVELDDPYDFLPDPKPVLPSRTVGQKQVPEKEKENEKYFDDFTVTCSIESPEDEKQYDNPTSNKLLATLIPHTGAERCAFLLLDNKPVGKVKIITDCNEEIEAERVRKTLYKVTLKGSSSADQWPTLLHFGAEFNLIKFCKELLNLPRSLESCNIMNNAKEIPFDIAQHKNYRELADMLEQYMEQQWQCNDPGNKDSGIEPDTPLPHGSGYMAMNPDMAPTVPEHLPVLHRESTYIEMDKIHVGDDDSDNGEYIFGDDEPSEPPTPHMIKYVNTEIKEAQTNVIPDIVFGEKGDVDRQTNPKEKHAYHLQKSHSESDARDLDFESCDYFIDCNRINRDFNYLVAKQGAPRKSSIMKKIGGMFLRKNSLVDQDCIIHEEKTKKRDKKKGKLKHQDSTDSTRISDISTSSTESK</sequence>
<evidence type="ECO:0000313" key="3">
    <source>
        <dbReference type="Proteomes" id="UP001217089"/>
    </source>
</evidence>
<reference evidence="2 3" key="1">
    <citation type="submission" date="2022-12" db="EMBL/GenBank/DDBJ databases">
        <title>Chromosome-level genome of Tegillarca granosa.</title>
        <authorList>
            <person name="Kim J."/>
        </authorList>
    </citation>
    <scope>NUCLEOTIDE SEQUENCE [LARGE SCALE GENOMIC DNA]</scope>
    <source>
        <strain evidence="2">Teg-2019</strain>
        <tissue evidence="2">Adductor muscle</tissue>
    </source>
</reference>